<reference evidence="7" key="1">
    <citation type="submission" date="2019-10" db="EMBL/GenBank/DDBJ databases">
        <authorList>
            <person name="Zhang R."/>
            <person name="Pan Y."/>
            <person name="Wang J."/>
            <person name="Ma R."/>
            <person name="Yu S."/>
        </authorList>
    </citation>
    <scope>NUCLEOTIDE SEQUENCE</scope>
    <source>
        <strain evidence="7">LA-IB0</strain>
        <tissue evidence="7">Leaf</tissue>
    </source>
</reference>
<feature type="compositionally biased region" description="Polar residues" evidence="5">
    <location>
        <begin position="830"/>
        <end position="849"/>
    </location>
</feature>
<feature type="compositionally biased region" description="Basic and acidic residues" evidence="5">
    <location>
        <begin position="253"/>
        <end position="272"/>
    </location>
</feature>
<feature type="region of interest" description="Disordered" evidence="5">
    <location>
        <begin position="136"/>
        <end position="218"/>
    </location>
</feature>
<comment type="caution">
    <text evidence="7">The sequence shown here is derived from an EMBL/GenBank/DDBJ whole genome shotgun (WGS) entry which is preliminary data.</text>
</comment>
<evidence type="ECO:0000256" key="5">
    <source>
        <dbReference type="SAM" id="MobiDB-lite"/>
    </source>
</evidence>
<dbReference type="PANTHER" id="PTHR31973:SF187">
    <property type="entry name" value="MUTATOR TRANSPOSASE MUDRA PROTEIN"/>
    <property type="match status" value="1"/>
</dbReference>
<evidence type="ECO:0000256" key="2">
    <source>
        <dbReference type="ARBA" id="ARBA00022771"/>
    </source>
</evidence>
<sequence>MAQYDFGLDYVDFDVWVGGVIEWIPRVRYFGGRRVLCPNENLDEFSHHDFARLYNKAGGKALNFRVYYCLGGQTLDKGIRECTGDSGIRELQREYRGKRVIPIYIVDWMEPIVAIILKGEGPEMNGINTEIPVEESEINTEPPGEGPESPEFNENPNNAYTRGEGSGINLNENNIETNVGGSNMDTQSDPTYQGGGDDEEESLSDSSLSDCPDWMFEDFEGPKDDDIFASRAPDHGRKLFKTLKAFVKSNKKQRAEERQNEENERNREREEWYSDVDEDDLQSKRGSDDEGGPDSLVWSDDTDMRTFEMVVGLQFPTRKKYREILRDWAVRKGWDLKFLYNETAKITATCKHGCDWRIHASPIMKTSTYQVKSLRGSHTCAHRFQNRQANYKYLGKRIENIIRDNPMEGLESLKNKIRRDVEVECSRDKLYRAKRYPLELVKGDIKAQYHRLYDYCTTAVKHNPTSNLILQVDRNLNPPVLQKMYFCLAAMRERFLASCRPIIGLDGCFLKGMYKGQLLTAIGRDGNDNIFPIAIDYVEIEKEETWKWFLNLLLRDIGSADEKGWAFISDRQKGLVEAVHSLAPTSEDRFCLKHMYNNFKGKYKGQDLKRLFWKAASTYSVKQHLRIMKEIERISPKIGKKETVYEWMCKISSNHWARCFFSGRTKCDALVNNISESFNSYILDARELPIIDMFKRAGDDKFEVRHYIDNHIVHLNDRHCSCGMYQLVGYPCCHVVASLNYHNMSYDDYVDDYLKKDIYVRVYSHMINPLPGIHDFEESPLGSVDPPNVKVRVGRPRKVRRRDGNDIKDPNCVSRVGLTHTCGICLQQGHNRSTCTNPPHPNSTVQSETAEGRDTAEGTDEQTPMEFDTAPLFERPSYSEYARHMESVQFNSNVNATPQMHQKPSQTASSLANEGPRADVHLPTQGSSVPNVHLPKPPRSRN</sequence>
<name>A0AAV6XJI4_9LAMI</name>
<dbReference type="AlphaFoldDB" id="A0AAV6XJI4"/>
<dbReference type="Pfam" id="PF04434">
    <property type="entry name" value="SWIM"/>
    <property type="match status" value="1"/>
</dbReference>
<keyword evidence="8" id="KW-1185">Reference proteome</keyword>
<feature type="domain" description="SWIM-type" evidence="6">
    <location>
        <begin position="702"/>
        <end position="743"/>
    </location>
</feature>
<protein>
    <recommendedName>
        <fullName evidence="6">SWIM-type domain-containing protein</fullName>
    </recommendedName>
</protein>
<dbReference type="PANTHER" id="PTHR31973">
    <property type="entry name" value="POLYPROTEIN, PUTATIVE-RELATED"/>
    <property type="match status" value="1"/>
</dbReference>
<feature type="compositionally biased region" description="Polar residues" evidence="5">
    <location>
        <begin position="168"/>
        <end position="191"/>
    </location>
</feature>
<dbReference type="InterPro" id="IPR004332">
    <property type="entry name" value="Transposase_MuDR"/>
</dbReference>
<feature type="compositionally biased region" description="Low complexity" evidence="5">
    <location>
        <begin position="139"/>
        <end position="158"/>
    </location>
</feature>
<evidence type="ECO:0000256" key="3">
    <source>
        <dbReference type="ARBA" id="ARBA00022833"/>
    </source>
</evidence>
<organism evidence="7 8">
    <name type="scientific">Buddleja alternifolia</name>
    <dbReference type="NCBI Taxonomy" id="168488"/>
    <lineage>
        <taxon>Eukaryota</taxon>
        <taxon>Viridiplantae</taxon>
        <taxon>Streptophyta</taxon>
        <taxon>Embryophyta</taxon>
        <taxon>Tracheophyta</taxon>
        <taxon>Spermatophyta</taxon>
        <taxon>Magnoliopsida</taxon>
        <taxon>eudicotyledons</taxon>
        <taxon>Gunneridae</taxon>
        <taxon>Pentapetalae</taxon>
        <taxon>asterids</taxon>
        <taxon>lamiids</taxon>
        <taxon>Lamiales</taxon>
        <taxon>Scrophulariaceae</taxon>
        <taxon>Buddlejeae</taxon>
        <taxon>Buddleja</taxon>
    </lineage>
</organism>
<feature type="region of interest" description="Disordered" evidence="5">
    <location>
        <begin position="250"/>
        <end position="299"/>
    </location>
</feature>
<accession>A0AAV6XJI4</accession>
<dbReference type="Proteomes" id="UP000826271">
    <property type="component" value="Unassembled WGS sequence"/>
</dbReference>
<feature type="region of interest" description="Disordered" evidence="5">
    <location>
        <begin position="830"/>
        <end position="871"/>
    </location>
</feature>
<feature type="region of interest" description="Disordered" evidence="5">
    <location>
        <begin position="896"/>
        <end position="942"/>
    </location>
</feature>
<keyword evidence="2 4" id="KW-0863">Zinc-finger</keyword>
<dbReference type="Pfam" id="PF03108">
    <property type="entry name" value="DBD_Tnp_Mut"/>
    <property type="match status" value="1"/>
</dbReference>
<dbReference type="InterPro" id="IPR018289">
    <property type="entry name" value="MULE_transposase_dom"/>
</dbReference>
<dbReference type="GO" id="GO:0008270">
    <property type="term" value="F:zinc ion binding"/>
    <property type="evidence" value="ECO:0007669"/>
    <property type="project" value="UniProtKB-KW"/>
</dbReference>
<evidence type="ECO:0000313" key="8">
    <source>
        <dbReference type="Proteomes" id="UP000826271"/>
    </source>
</evidence>
<dbReference type="EMBL" id="WHWC01000005">
    <property type="protein sequence ID" value="KAG8382659.1"/>
    <property type="molecule type" value="Genomic_DNA"/>
</dbReference>
<gene>
    <name evidence="7" type="ORF">BUALT_Bualt05G0100300</name>
</gene>
<evidence type="ECO:0000313" key="7">
    <source>
        <dbReference type="EMBL" id="KAG8382659.1"/>
    </source>
</evidence>
<evidence type="ECO:0000256" key="4">
    <source>
        <dbReference type="PROSITE-ProRule" id="PRU00325"/>
    </source>
</evidence>
<dbReference type="Pfam" id="PF10551">
    <property type="entry name" value="MULE"/>
    <property type="match status" value="1"/>
</dbReference>
<evidence type="ECO:0000256" key="1">
    <source>
        <dbReference type="ARBA" id="ARBA00022723"/>
    </source>
</evidence>
<dbReference type="SMART" id="SM00575">
    <property type="entry name" value="ZnF_PMZ"/>
    <property type="match status" value="1"/>
</dbReference>
<keyword evidence="1" id="KW-0479">Metal-binding</keyword>
<proteinExistence type="predicted"/>
<evidence type="ECO:0000259" key="6">
    <source>
        <dbReference type="PROSITE" id="PS50966"/>
    </source>
</evidence>
<keyword evidence="3" id="KW-0862">Zinc</keyword>
<dbReference type="InterPro" id="IPR006564">
    <property type="entry name" value="Znf_PMZ"/>
</dbReference>
<feature type="compositionally biased region" description="Polar residues" evidence="5">
    <location>
        <begin position="896"/>
        <end position="912"/>
    </location>
</feature>
<dbReference type="PROSITE" id="PS50966">
    <property type="entry name" value="ZF_SWIM"/>
    <property type="match status" value="1"/>
</dbReference>
<dbReference type="InterPro" id="IPR007527">
    <property type="entry name" value="Znf_SWIM"/>
</dbReference>